<gene>
    <name evidence="2" type="ORF">GIB67_042930</name>
</gene>
<name>A0A7J7L5V2_9MAGN</name>
<keyword evidence="3" id="KW-1185">Reference proteome</keyword>
<dbReference type="AlphaFoldDB" id="A0A7J7L5V2"/>
<keyword evidence="1" id="KW-0175">Coiled coil</keyword>
<evidence type="ECO:0000313" key="3">
    <source>
        <dbReference type="Proteomes" id="UP000541444"/>
    </source>
</evidence>
<feature type="coiled-coil region" evidence="1">
    <location>
        <begin position="310"/>
        <end position="361"/>
    </location>
</feature>
<dbReference type="EMBL" id="JACGCM010002617">
    <property type="protein sequence ID" value="KAF6138025.1"/>
    <property type="molecule type" value="Genomic_DNA"/>
</dbReference>
<evidence type="ECO:0000313" key="2">
    <source>
        <dbReference type="EMBL" id="KAF6138025.1"/>
    </source>
</evidence>
<organism evidence="2 3">
    <name type="scientific">Kingdonia uniflora</name>
    <dbReference type="NCBI Taxonomy" id="39325"/>
    <lineage>
        <taxon>Eukaryota</taxon>
        <taxon>Viridiplantae</taxon>
        <taxon>Streptophyta</taxon>
        <taxon>Embryophyta</taxon>
        <taxon>Tracheophyta</taxon>
        <taxon>Spermatophyta</taxon>
        <taxon>Magnoliopsida</taxon>
        <taxon>Ranunculales</taxon>
        <taxon>Circaeasteraceae</taxon>
        <taxon>Kingdonia</taxon>
    </lineage>
</organism>
<sequence length="689" mass="78278">MALISGCAKADEADLVEHLSLIIRVGDEEDTLAKLIEWHLLKGSRVEYPTGSSRFREFCKAKVQFDYGLTLPLSNLAKSVMNMIGACSAQLNCNFWEVILVCETLNGRWVASGSERWITAKDFLEYYAVKYVTLTDGVYLSSCSSRPCFFDLSSAGRVWNDNILWVSGECLQRSGEEHLELNNRTITKGINCKVSRKESFIDVVIREGTELEVVLKELEISRFKRVACKDDKLNEIPDGLVDMASVSSTVVRNLAKRKAVKRGVASRSVTSDSVDDSTKALEKMVAVMDDEFKMFARALREVQLGFQDRSMELEKRISQLEGEKNQLEEKLTQERGAFQLEREKEREAAALNLKEVKAESEAEAERLVTASAISRNNLAGKLYQLRYTKAEIMAFSEGNYEEMEIMDEEEVEERGDGLNVAEKTVADNQETINKEIESSRLRVVDLEGLLEVEKKSSAELQYEDRLDDNVKLSLKLEEAKRHVEEKTATILSRDLALNQLTSELVELKKKAASGFRHEAELAEYRIRALNEEISDIKCNICALNEQLLKREIELDTVRTNLGVSEAYFEKLSSSIMGKDRELCNFAQIRDSLIARDGEIASSEGIREMKEFLRRKEELVENMRIVLTNSRQKSIDLTRQMSECIDRLTAELAESKARRLKDDKCAAITHQAFKELVVHKQEKYDGEALH</sequence>
<proteinExistence type="predicted"/>
<evidence type="ECO:0000256" key="1">
    <source>
        <dbReference type="SAM" id="Coils"/>
    </source>
</evidence>
<protein>
    <submittedName>
        <fullName evidence="2">Uncharacterized protein</fullName>
    </submittedName>
</protein>
<dbReference type="Proteomes" id="UP000541444">
    <property type="component" value="Unassembled WGS sequence"/>
</dbReference>
<comment type="caution">
    <text evidence="2">The sequence shown here is derived from an EMBL/GenBank/DDBJ whole genome shotgun (WGS) entry which is preliminary data.</text>
</comment>
<reference evidence="2 3" key="1">
    <citation type="journal article" date="2020" name="IScience">
        <title>Genome Sequencing of the Endangered Kingdonia uniflora (Circaeasteraceae, Ranunculales) Reveals Potential Mechanisms of Evolutionary Specialization.</title>
        <authorList>
            <person name="Sun Y."/>
            <person name="Deng T."/>
            <person name="Zhang A."/>
            <person name="Moore M.J."/>
            <person name="Landis J.B."/>
            <person name="Lin N."/>
            <person name="Zhang H."/>
            <person name="Zhang X."/>
            <person name="Huang J."/>
            <person name="Zhang X."/>
            <person name="Sun H."/>
            <person name="Wang H."/>
        </authorList>
    </citation>
    <scope>NUCLEOTIDE SEQUENCE [LARGE SCALE GENOMIC DNA]</scope>
    <source>
        <strain evidence="2">TB1705</strain>
        <tissue evidence="2">Leaf</tissue>
    </source>
</reference>
<accession>A0A7J7L5V2</accession>